<dbReference type="AlphaFoldDB" id="A0A1B2LZL4"/>
<evidence type="ECO:0000256" key="3">
    <source>
        <dbReference type="ARBA" id="ARBA00012239"/>
    </source>
</evidence>
<evidence type="ECO:0000256" key="2">
    <source>
        <dbReference type="ARBA" id="ARBA00010447"/>
    </source>
</evidence>
<dbReference type="InterPro" id="IPR015421">
    <property type="entry name" value="PyrdxlP-dep_Trfase_major"/>
</dbReference>
<dbReference type="OrthoDB" id="9808002at2"/>
<dbReference type="GO" id="GO:0031071">
    <property type="term" value="F:cysteine desulfurase activity"/>
    <property type="evidence" value="ECO:0007669"/>
    <property type="project" value="UniProtKB-EC"/>
</dbReference>
<dbReference type="NCBIfam" id="NF041166">
    <property type="entry name" value="f2_encap_cargo1"/>
    <property type="match status" value="1"/>
</dbReference>
<evidence type="ECO:0000313" key="10">
    <source>
        <dbReference type="Proteomes" id="UP000093391"/>
    </source>
</evidence>
<evidence type="ECO:0000256" key="4">
    <source>
        <dbReference type="ARBA" id="ARBA00022679"/>
    </source>
</evidence>
<evidence type="ECO:0000259" key="8">
    <source>
        <dbReference type="Pfam" id="PF00266"/>
    </source>
</evidence>
<reference evidence="9 10" key="1">
    <citation type="submission" date="2016-08" db="EMBL/GenBank/DDBJ databases">
        <authorList>
            <person name="Seilhamer J.J."/>
        </authorList>
    </citation>
    <scope>NUCLEOTIDE SEQUENCE [LARGE SCALE GENOMIC DNA]</scope>
    <source>
        <strain evidence="9 10">BRTC-1</strain>
    </source>
</reference>
<dbReference type="PANTHER" id="PTHR43586">
    <property type="entry name" value="CYSTEINE DESULFURASE"/>
    <property type="match status" value="1"/>
</dbReference>
<evidence type="ECO:0000256" key="5">
    <source>
        <dbReference type="ARBA" id="ARBA00022898"/>
    </source>
</evidence>
<comment type="similarity">
    <text evidence="2">Belongs to the class-V pyridoxal-phosphate-dependent aminotransferase family. Csd subfamily.</text>
</comment>
<dbReference type="Gene3D" id="3.90.1150.10">
    <property type="entry name" value="Aspartate Aminotransferase, domain 1"/>
    <property type="match status" value="1"/>
</dbReference>
<proteinExistence type="inferred from homology"/>
<comment type="cofactor">
    <cofactor evidence="1">
        <name>pyridoxal 5'-phosphate</name>
        <dbReference type="ChEBI" id="CHEBI:597326"/>
    </cofactor>
</comment>
<dbReference type="InterPro" id="IPR015424">
    <property type="entry name" value="PyrdxlP-dep_Trfase"/>
</dbReference>
<name>A0A1B2LZL4_9GAMM</name>
<evidence type="ECO:0000256" key="1">
    <source>
        <dbReference type="ARBA" id="ARBA00001933"/>
    </source>
</evidence>
<gene>
    <name evidence="9" type="ORF">BFG52_08380</name>
</gene>
<dbReference type="NCBIfam" id="TIGR01979">
    <property type="entry name" value="sufS"/>
    <property type="match status" value="1"/>
</dbReference>
<dbReference type="InterPro" id="IPR010970">
    <property type="entry name" value="Cys_dSase_SufS"/>
</dbReference>
<dbReference type="EC" id="2.8.1.7" evidence="3"/>
<feature type="compositionally biased region" description="Polar residues" evidence="7">
    <location>
        <begin position="185"/>
        <end position="200"/>
    </location>
</feature>
<protein>
    <recommendedName>
        <fullName evidence="3">cysteine desulfurase</fullName>
        <ecNumber evidence="3">2.8.1.7</ecNumber>
    </recommendedName>
</protein>
<dbReference type="GO" id="GO:0030170">
    <property type="term" value="F:pyridoxal phosphate binding"/>
    <property type="evidence" value="ECO:0007669"/>
    <property type="project" value="InterPro"/>
</dbReference>
<evidence type="ECO:0000256" key="6">
    <source>
        <dbReference type="ARBA" id="ARBA00050776"/>
    </source>
</evidence>
<keyword evidence="5" id="KW-0663">Pyridoxal phosphate</keyword>
<dbReference type="PANTHER" id="PTHR43586:SF8">
    <property type="entry name" value="CYSTEINE DESULFURASE 1, CHLOROPLASTIC"/>
    <property type="match status" value="1"/>
</dbReference>
<dbReference type="SUPFAM" id="SSF53383">
    <property type="entry name" value="PLP-dependent transferases"/>
    <property type="match status" value="1"/>
</dbReference>
<dbReference type="InterPro" id="IPR015422">
    <property type="entry name" value="PyrdxlP-dep_Trfase_small"/>
</dbReference>
<dbReference type="CDD" id="cd06453">
    <property type="entry name" value="SufS_like"/>
    <property type="match status" value="1"/>
</dbReference>
<keyword evidence="4" id="KW-0808">Transferase</keyword>
<dbReference type="Gene3D" id="3.40.640.10">
    <property type="entry name" value="Type I PLP-dependent aspartate aminotransferase-like (Major domain)"/>
    <property type="match status" value="1"/>
</dbReference>
<accession>A0A1B2LZL4</accession>
<dbReference type="KEGG" id="ala:BFG52_08380"/>
<evidence type="ECO:0000313" key="9">
    <source>
        <dbReference type="EMBL" id="AOA58367.1"/>
    </source>
</evidence>
<dbReference type="STRING" id="1789224.BFG52_08380"/>
<evidence type="ECO:0000256" key="7">
    <source>
        <dbReference type="SAM" id="MobiDB-lite"/>
    </source>
</evidence>
<comment type="catalytic activity">
    <reaction evidence="6">
        <text>(sulfur carrier)-H + L-cysteine = (sulfur carrier)-SH + L-alanine</text>
        <dbReference type="Rhea" id="RHEA:43892"/>
        <dbReference type="Rhea" id="RHEA-COMP:14737"/>
        <dbReference type="Rhea" id="RHEA-COMP:14739"/>
        <dbReference type="ChEBI" id="CHEBI:29917"/>
        <dbReference type="ChEBI" id="CHEBI:35235"/>
        <dbReference type="ChEBI" id="CHEBI:57972"/>
        <dbReference type="ChEBI" id="CHEBI:64428"/>
        <dbReference type="EC" id="2.8.1.7"/>
    </reaction>
</comment>
<dbReference type="GO" id="GO:0006534">
    <property type="term" value="P:cysteine metabolic process"/>
    <property type="evidence" value="ECO:0007669"/>
    <property type="project" value="InterPro"/>
</dbReference>
<feature type="region of interest" description="Disordered" evidence="7">
    <location>
        <begin position="185"/>
        <end position="208"/>
    </location>
</feature>
<feature type="domain" description="Aminotransferase class V" evidence="8">
    <location>
        <begin position="274"/>
        <end position="642"/>
    </location>
</feature>
<dbReference type="EMBL" id="CP016895">
    <property type="protein sequence ID" value="AOA58367.1"/>
    <property type="molecule type" value="Genomic_DNA"/>
</dbReference>
<dbReference type="InterPro" id="IPR000192">
    <property type="entry name" value="Aminotrans_V_dom"/>
</dbReference>
<dbReference type="RefSeq" id="WP_067554660.1">
    <property type="nucleotide sequence ID" value="NZ_CP016895.1"/>
</dbReference>
<keyword evidence="10" id="KW-1185">Reference proteome</keyword>
<sequence length="662" mass="72160">MTTQLYTNNSQLKQDTSDLAAFSPPAHLPDEATLARLATALFAEQSPLNTTSTTGQHSELNVDAANITPPPHPPQAAEPLSALSGRAPNIAYQKSLNQEYPTQIPLYPDNPERRAIASAPIIGGANLPRPPLEPHFTSIGAHSHAIPQLDLNDAKPSHDAPFYFLNFAQTDQSTATAANTAVQHTAQQQPSATDATTLPQTAGYANPLNRPQQQEQQFYFLDHAHVDVAHHKTSIDPLATPLQRSGDGLRSFDVQAIRRDFPILQQRVHGHPLIWLDNAATTHKPQVVIDRIAHFYQYENSNIHRAAHELAARATDAYEHARQVVARFIGAPSVRDIIFVRGTTEGINLIAKSWGEQNIAAGDEIILSHLEHHANIVPWYQLSQKTGAKLRIIPVDDDGQIMVSALAQLINKRTKLIAITQVSNALGTITPIAEVIQLAHANGVRVLVDGAQSVSHLPTNVQALDADFFVFSGHKVFAPTGIGVVYAKAELLDSMPVWEGGGNMIQDVTFEQVIYQPAPNKFEAGTGNIADAVGLGAALEYVEAIGIDNIARYEHDLLQYGQYALRSVAGLRPIGTAKQKASVLSFTLDGFSTEQVGQALNQHGIAVRSGHHCAQPILRRFGVEQTVRPSLAFYNTTEEIDSMVAVLQQLTQIKQRRSIQLR</sequence>
<dbReference type="Pfam" id="PF00266">
    <property type="entry name" value="Aminotran_5"/>
    <property type="match status" value="1"/>
</dbReference>
<dbReference type="Proteomes" id="UP000093391">
    <property type="component" value="Chromosome"/>
</dbReference>
<organism evidence="9 10">
    <name type="scientific">Acinetobacter larvae</name>
    <dbReference type="NCBI Taxonomy" id="1789224"/>
    <lineage>
        <taxon>Bacteria</taxon>
        <taxon>Pseudomonadati</taxon>
        <taxon>Pseudomonadota</taxon>
        <taxon>Gammaproteobacteria</taxon>
        <taxon>Moraxellales</taxon>
        <taxon>Moraxellaceae</taxon>
        <taxon>Acinetobacter</taxon>
    </lineage>
</organism>